<accession>A0ACB0M397</accession>
<protein>
    <submittedName>
        <fullName evidence="1">Uncharacterized protein</fullName>
    </submittedName>
</protein>
<organism evidence="1 2">
    <name type="scientific">Trifolium pratense</name>
    <name type="common">Red clover</name>
    <dbReference type="NCBI Taxonomy" id="57577"/>
    <lineage>
        <taxon>Eukaryota</taxon>
        <taxon>Viridiplantae</taxon>
        <taxon>Streptophyta</taxon>
        <taxon>Embryophyta</taxon>
        <taxon>Tracheophyta</taxon>
        <taxon>Spermatophyta</taxon>
        <taxon>Magnoliopsida</taxon>
        <taxon>eudicotyledons</taxon>
        <taxon>Gunneridae</taxon>
        <taxon>Pentapetalae</taxon>
        <taxon>rosids</taxon>
        <taxon>fabids</taxon>
        <taxon>Fabales</taxon>
        <taxon>Fabaceae</taxon>
        <taxon>Papilionoideae</taxon>
        <taxon>50 kb inversion clade</taxon>
        <taxon>NPAAA clade</taxon>
        <taxon>Hologalegina</taxon>
        <taxon>IRL clade</taxon>
        <taxon>Trifolieae</taxon>
        <taxon>Trifolium</taxon>
    </lineage>
</organism>
<dbReference type="Proteomes" id="UP001177021">
    <property type="component" value="Unassembled WGS sequence"/>
</dbReference>
<sequence length="204" mass="23421">MTTMMENPNQQNLGITHTPRPSQPENQRKKKQKEKKLDEEIKALKKELEKQQGHLTQLLSNGFQLANYYFVFQGVILTTLCNRSTILKCSDRWFLATLSALAATVNLFALVSNGIKYNRIFSEHAKIWTKCNELQVEKETLKTPNSKTPTDPPSGQKVLHVDDCETKILWVILFLSMIFFLSFAIIVFVGSLKFLCRDRAEPKN</sequence>
<comment type="caution">
    <text evidence="1">The sequence shown here is derived from an EMBL/GenBank/DDBJ whole genome shotgun (WGS) entry which is preliminary data.</text>
</comment>
<evidence type="ECO:0000313" key="2">
    <source>
        <dbReference type="Proteomes" id="UP001177021"/>
    </source>
</evidence>
<dbReference type="EMBL" id="CASHSV030000716">
    <property type="protein sequence ID" value="CAJ2674949.1"/>
    <property type="molecule type" value="Genomic_DNA"/>
</dbReference>
<reference evidence="1" key="1">
    <citation type="submission" date="2023-10" db="EMBL/GenBank/DDBJ databases">
        <authorList>
            <person name="Rodriguez Cubillos JULIANA M."/>
            <person name="De Vega J."/>
        </authorList>
    </citation>
    <scope>NUCLEOTIDE SEQUENCE</scope>
</reference>
<gene>
    <name evidence="1" type="ORF">MILVUS5_LOCUS38088</name>
</gene>
<keyword evidence="2" id="KW-1185">Reference proteome</keyword>
<proteinExistence type="predicted"/>
<name>A0ACB0M397_TRIPR</name>
<evidence type="ECO:0000313" key="1">
    <source>
        <dbReference type="EMBL" id="CAJ2674949.1"/>
    </source>
</evidence>